<dbReference type="Gene3D" id="3.30.70.100">
    <property type="match status" value="1"/>
</dbReference>
<dbReference type="SUPFAM" id="SSF54427">
    <property type="entry name" value="NTF2-like"/>
    <property type="match status" value="1"/>
</dbReference>
<dbReference type="RefSeq" id="WP_377343752.1">
    <property type="nucleotide sequence ID" value="NZ_JBHLUE010000034.1"/>
</dbReference>
<feature type="domain" description="DUF1330" evidence="1">
    <location>
        <begin position="3"/>
        <end position="96"/>
    </location>
</feature>
<dbReference type="SUPFAM" id="SSF54909">
    <property type="entry name" value="Dimeric alpha+beta barrel"/>
    <property type="match status" value="1"/>
</dbReference>
<comment type="caution">
    <text evidence="2">The sequence shown here is derived from an EMBL/GenBank/DDBJ whole genome shotgun (WGS) entry which is preliminary data.</text>
</comment>
<proteinExistence type="predicted"/>
<reference evidence="2 3" key="1">
    <citation type="submission" date="2024-09" db="EMBL/GenBank/DDBJ databases">
        <authorList>
            <person name="Sun Q."/>
            <person name="Mori K."/>
        </authorList>
    </citation>
    <scope>NUCLEOTIDE SEQUENCE [LARGE SCALE GENOMIC DNA]</scope>
    <source>
        <strain evidence="2 3">TBRC 2205</strain>
    </source>
</reference>
<sequence length="233" mass="25233">MAVYSLTEVRVLDGEGARKYAEIAQSSVAAHGGKFLVLAAEAEVAEGDWPQDQLAVIIEFADKKQLHTWYDSAEYAPARKIAATALDRRLVFLDGFPPVTAADPETLVRRFYAAMTTGDVSTAGDYLADDWHDIPLPPGTPAGIDGYLGTVAFLRSAFPDLDVSVEEVVVSGDRVAVRVLATGTHRGEILGIVPTGRTVAFRAFDFHQVKDGKLASTWHLEDFFALQLQLGAQ</sequence>
<accession>A0ABV6P5G0</accession>
<name>A0ABV6P5G0_9ACTN</name>
<keyword evidence="3" id="KW-1185">Reference proteome</keyword>
<dbReference type="EMBL" id="JBHLUE010000034">
    <property type="protein sequence ID" value="MFC0568276.1"/>
    <property type="molecule type" value="Genomic_DNA"/>
</dbReference>
<evidence type="ECO:0000313" key="2">
    <source>
        <dbReference type="EMBL" id="MFC0568276.1"/>
    </source>
</evidence>
<dbReference type="InterPro" id="IPR009959">
    <property type="entry name" value="Cyclase_SnoaL-like"/>
</dbReference>
<dbReference type="InterPro" id="IPR032710">
    <property type="entry name" value="NTF2-like_dom_sf"/>
</dbReference>
<dbReference type="Pfam" id="PF07366">
    <property type="entry name" value="SnoaL"/>
    <property type="match status" value="1"/>
</dbReference>
<dbReference type="InterPro" id="IPR010753">
    <property type="entry name" value="DUF1330"/>
</dbReference>
<gene>
    <name evidence="2" type="ORF">ACFFHU_29575</name>
</gene>
<dbReference type="Proteomes" id="UP001589894">
    <property type="component" value="Unassembled WGS sequence"/>
</dbReference>
<evidence type="ECO:0000313" key="3">
    <source>
        <dbReference type="Proteomes" id="UP001589894"/>
    </source>
</evidence>
<dbReference type="InterPro" id="IPR011008">
    <property type="entry name" value="Dimeric_a/b-barrel"/>
</dbReference>
<dbReference type="PANTHER" id="PTHR38436">
    <property type="entry name" value="POLYKETIDE CYCLASE SNOAL-LIKE DOMAIN"/>
    <property type="match status" value="1"/>
</dbReference>
<organism evidence="2 3">
    <name type="scientific">Plantactinospora siamensis</name>
    <dbReference type="NCBI Taxonomy" id="555372"/>
    <lineage>
        <taxon>Bacteria</taxon>
        <taxon>Bacillati</taxon>
        <taxon>Actinomycetota</taxon>
        <taxon>Actinomycetes</taxon>
        <taxon>Micromonosporales</taxon>
        <taxon>Micromonosporaceae</taxon>
        <taxon>Plantactinospora</taxon>
    </lineage>
</organism>
<dbReference type="Gene3D" id="3.10.450.50">
    <property type="match status" value="1"/>
</dbReference>
<protein>
    <submittedName>
        <fullName evidence="2">Ester cyclase</fullName>
    </submittedName>
</protein>
<dbReference type="PANTHER" id="PTHR38436:SF1">
    <property type="entry name" value="ESTER CYCLASE"/>
    <property type="match status" value="1"/>
</dbReference>
<dbReference type="Pfam" id="PF07045">
    <property type="entry name" value="DUF1330"/>
    <property type="match status" value="1"/>
</dbReference>
<evidence type="ECO:0000259" key="1">
    <source>
        <dbReference type="Pfam" id="PF07045"/>
    </source>
</evidence>